<sequence length="23" mass="2657">MDEDLPSTPVQESDEEDLESFPF</sequence>
<keyword evidence="3" id="KW-1185">Reference proteome</keyword>
<accession>F4Q530</accession>
<dbReference type="Proteomes" id="UP000007797">
    <property type="component" value="Unassembled WGS sequence"/>
</dbReference>
<protein>
    <submittedName>
        <fullName evidence="2">Uncharacterized protein</fullName>
    </submittedName>
</protein>
<name>F4Q530_CACFS</name>
<evidence type="ECO:0000313" key="2">
    <source>
        <dbReference type="EMBL" id="EGG17923.1"/>
    </source>
</evidence>
<evidence type="ECO:0000256" key="1">
    <source>
        <dbReference type="SAM" id="MobiDB-lite"/>
    </source>
</evidence>
<gene>
    <name evidence="2" type="ORF">DFA_08924</name>
</gene>
<evidence type="ECO:0000313" key="3">
    <source>
        <dbReference type="Proteomes" id="UP000007797"/>
    </source>
</evidence>
<dbReference type="AlphaFoldDB" id="F4Q530"/>
<proteinExistence type="predicted"/>
<reference evidence="3" key="1">
    <citation type="journal article" date="2011" name="Genome Res.">
        <title>Phylogeny-wide analysis of social amoeba genomes highlights ancient origins for complex intercellular communication.</title>
        <authorList>
            <person name="Heidel A.J."/>
            <person name="Lawal H.M."/>
            <person name="Felder M."/>
            <person name="Schilde C."/>
            <person name="Helps N.R."/>
            <person name="Tunggal B."/>
            <person name="Rivero F."/>
            <person name="John U."/>
            <person name="Schleicher M."/>
            <person name="Eichinger L."/>
            <person name="Platzer M."/>
            <person name="Noegel A.A."/>
            <person name="Schaap P."/>
            <person name="Gloeckner G."/>
        </authorList>
    </citation>
    <scope>NUCLEOTIDE SEQUENCE [LARGE SCALE GENOMIC DNA]</scope>
    <source>
        <strain evidence="3">SH3</strain>
    </source>
</reference>
<dbReference type="EMBL" id="GL883021">
    <property type="protein sequence ID" value="EGG17923.1"/>
    <property type="molecule type" value="Genomic_DNA"/>
</dbReference>
<feature type="region of interest" description="Disordered" evidence="1">
    <location>
        <begin position="1"/>
        <end position="23"/>
    </location>
</feature>
<feature type="compositionally biased region" description="Acidic residues" evidence="1">
    <location>
        <begin position="12"/>
        <end position="23"/>
    </location>
</feature>
<dbReference type="KEGG" id="dfa:DFA_08924"/>
<organism evidence="2 3">
    <name type="scientific">Cavenderia fasciculata</name>
    <name type="common">Slime mold</name>
    <name type="synonym">Dictyostelium fasciculatum</name>
    <dbReference type="NCBI Taxonomy" id="261658"/>
    <lineage>
        <taxon>Eukaryota</taxon>
        <taxon>Amoebozoa</taxon>
        <taxon>Evosea</taxon>
        <taxon>Eumycetozoa</taxon>
        <taxon>Dictyostelia</taxon>
        <taxon>Acytosteliales</taxon>
        <taxon>Cavenderiaceae</taxon>
        <taxon>Cavenderia</taxon>
    </lineage>
</organism>